<keyword evidence="1" id="KW-0472">Membrane</keyword>
<protein>
    <submittedName>
        <fullName evidence="2">Prepilin-type N-terminal cleavage/methylation domain-containing protein</fullName>
    </submittedName>
</protein>
<sequence>MNSKQRGFTLVEIAIVLVIIGLLLGGVLKGQAMIENSRYKRLVADLDSFRTEVYMFQDRYGALPGDMINASTRLNAAAANGNGDGSVNGGWCDSAGEEACLVWSHLRYAGLLGGDPTAVSPNDARVFDNPYGGIYDSVSTGNWANGRTELKILMRNMPGDVAQRLDDEIDDGNATTGEVARYQGAGATYDPNARLSVFVSL</sequence>
<name>A0A4R1H9P6_9GAMM</name>
<keyword evidence="3" id="KW-1185">Reference proteome</keyword>
<dbReference type="Pfam" id="PF07963">
    <property type="entry name" value="N_methyl"/>
    <property type="match status" value="1"/>
</dbReference>
<dbReference type="InterPro" id="IPR045584">
    <property type="entry name" value="Pilin-like"/>
</dbReference>
<dbReference type="EMBL" id="SMFX01000001">
    <property type="protein sequence ID" value="TCK16865.1"/>
    <property type="molecule type" value="Genomic_DNA"/>
</dbReference>
<dbReference type="OrthoDB" id="9795524at2"/>
<dbReference type="Proteomes" id="UP000295707">
    <property type="component" value="Unassembled WGS sequence"/>
</dbReference>
<organism evidence="2 3">
    <name type="scientific">Thiogranum longum</name>
    <dbReference type="NCBI Taxonomy" id="1537524"/>
    <lineage>
        <taxon>Bacteria</taxon>
        <taxon>Pseudomonadati</taxon>
        <taxon>Pseudomonadota</taxon>
        <taxon>Gammaproteobacteria</taxon>
        <taxon>Chromatiales</taxon>
        <taxon>Ectothiorhodospiraceae</taxon>
        <taxon>Thiogranum</taxon>
    </lineage>
</organism>
<dbReference type="NCBIfam" id="TIGR02532">
    <property type="entry name" value="IV_pilin_GFxxxE"/>
    <property type="match status" value="1"/>
</dbReference>
<dbReference type="InterPro" id="IPR012902">
    <property type="entry name" value="N_methyl_site"/>
</dbReference>
<proteinExistence type="predicted"/>
<evidence type="ECO:0000313" key="2">
    <source>
        <dbReference type="EMBL" id="TCK16865.1"/>
    </source>
</evidence>
<dbReference type="RefSeq" id="WP_132970796.1">
    <property type="nucleotide sequence ID" value="NZ_SMFX01000001.1"/>
</dbReference>
<keyword evidence="1" id="KW-1133">Transmembrane helix</keyword>
<reference evidence="2 3" key="1">
    <citation type="submission" date="2019-03" db="EMBL/GenBank/DDBJ databases">
        <title>Genomic Encyclopedia of Type Strains, Phase IV (KMG-IV): sequencing the most valuable type-strain genomes for metagenomic binning, comparative biology and taxonomic classification.</title>
        <authorList>
            <person name="Goeker M."/>
        </authorList>
    </citation>
    <scope>NUCLEOTIDE SEQUENCE [LARGE SCALE GENOMIC DNA]</scope>
    <source>
        <strain evidence="2 3">DSM 19610</strain>
    </source>
</reference>
<gene>
    <name evidence="2" type="ORF">DFR30_0084</name>
</gene>
<dbReference type="SUPFAM" id="SSF54523">
    <property type="entry name" value="Pili subunits"/>
    <property type="match status" value="1"/>
</dbReference>
<dbReference type="AlphaFoldDB" id="A0A4R1H9P6"/>
<dbReference type="PROSITE" id="PS00409">
    <property type="entry name" value="PROKAR_NTER_METHYL"/>
    <property type="match status" value="1"/>
</dbReference>
<comment type="caution">
    <text evidence="2">The sequence shown here is derived from an EMBL/GenBank/DDBJ whole genome shotgun (WGS) entry which is preliminary data.</text>
</comment>
<dbReference type="Gene3D" id="3.30.700.10">
    <property type="entry name" value="Glycoprotein, Type 4 Pilin"/>
    <property type="match status" value="1"/>
</dbReference>
<accession>A0A4R1H9P6</accession>
<evidence type="ECO:0000313" key="3">
    <source>
        <dbReference type="Proteomes" id="UP000295707"/>
    </source>
</evidence>
<feature type="transmembrane region" description="Helical" evidence="1">
    <location>
        <begin position="7"/>
        <end position="28"/>
    </location>
</feature>
<keyword evidence="1" id="KW-0812">Transmembrane</keyword>
<evidence type="ECO:0000256" key="1">
    <source>
        <dbReference type="SAM" id="Phobius"/>
    </source>
</evidence>